<protein>
    <submittedName>
        <fullName evidence="1">Uncharacterized protein</fullName>
    </submittedName>
</protein>
<organism evidence="1">
    <name type="scientific">uncultured Sphingopyxis sp</name>
    <dbReference type="NCBI Taxonomy" id="310581"/>
    <lineage>
        <taxon>Bacteria</taxon>
        <taxon>Pseudomonadati</taxon>
        <taxon>Pseudomonadota</taxon>
        <taxon>Alphaproteobacteria</taxon>
        <taxon>Sphingomonadales</taxon>
        <taxon>Sphingomonadaceae</taxon>
        <taxon>Sphingopyxis</taxon>
        <taxon>environmental samples</taxon>
    </lineage>
</organism>
<dbReference type="AlphaFoldDB" id="A0A1Y5Q2F6"/>
<gene>
    <name evidence="1" type="ORF">SPPYR_2846</name>
</gene>
<reference evidence="1" key="1">
    <citation type="submission" date="2016-03" db="EMBL/GenBank/DDBJ databases">
        <authorList>
            <person name="Ploux O."/>
        </authorList>
    </citation>
    <scope>NUCLEOTIDE SEQUENCE</scope>
    <source>
        <strain evidence="1">UC10</strain>
    </source>
</reference>
<evidence type="ECO:0000313" key="1">
    <source>
        <dbReference type="EMBL" id="SBV33967.1"/>
    </source>
</evidence>
<proteinExistence type="predicted"/>
<name>A0A1Y5Q2F6_9SPHN</name>
<sequence length="174" mass="18417">MSVQAAIAASKSGQLTLCGFAVEARRNLVEGVADGTADCTHRGDTGDGDEGRDQAIFDGGGGFGVANELLDELHDWSPDFTYPVDGLVWVNICGLGRIGFEKLNIGRRNGGERRPGKGPPRGYMLVSAAFETLPHILLVEFATLPTATTAARKTRARISPYSTAVAALVDRISL</sequence>
<dbReference type="KEGG" id="sphu:SPPYR_2846"/>
<accession>A0A1Y5Q2F6</accession>
<dbReference type="EMBL" id="LT598653">
    <property type="protein sequence ID" value="SBV33967.1"/>
    <property type="molecule type" value="Genomic_DNA"/>
</dbReference>